<keyword evidence="4" id="KW-1185">Reference proteome</keyword>
<dbReference type="STRING" id="36849.OXPF_17650"/>
<name>A0A0P8WQ36_9CLOT</name>
<keyword evidence="1" id="KW-0812">Transmembrane</keyword>
<dbReference type="InterPro" id="IPR012334">
    <property type="entry name" value="Pectin_lyas_fold"/>
</dbReference>
<keyword evidence="1" id="KW-1133">Transmembrane helix</keyword>
<proteinExistence type="predicted"/>
<dbReference type="AlphaFoldDB" id="A0A0P8WQ36"/>
<dbReference type="InterPro" id="IPR011050">
    <property type="entry name" value="Pectin_lyase_fold/virulence"/>
</dbReference>
<dbReference type="SMART" id="SM00710">
    <property type="entry name" value="PbH1"/>
    <property type="match status" value="9"/>
</dbReference>
<evidence type="ECO:0000259" key="2">
    <source>
        <dbReference type="Pfam" id="PF13229"/>
    </source>
</evidence>
<keyword evidence="1" id="KW-0472">Membrane</keyword>
<dbReference type="RefSeq" id="WP_054874818.1">
    <property type="nucleotide sequence ID" value="NZ_LKET01000029.1"/>
</dbReference>
<dbReference type="EMBL" id="LKET01000029">
    <property type="protein sequence ID" value="KPU44679.1"/>
    <property type="molecule type" value="Genomic_DNA"/>
</dbReference>
<feature type="transmembrane region" description="Helical" evidence="1">
    <location>
        <begin position="7"/>
        <end position="27"/>
    </location>
</feature>
<organism evidence="3 4">
    <name type="scientific">Oxobacter pfennigii</name>
    <dbReference type="NCBI Taxonomy" id="36849"/>
    <lineage>
        <taxon>Bacteria</taxon>
        <taxon>Bacillati</taxon>
        <taxon>Bacillota</taxon>
        <taxon>Clostridia</taxon>
        <taxon>Eubacteriales</taxon>
        <taxon>Clostridiaceae</taxon>
        <taxon>Oxobacter</taxon>
    </lineage>
</organism>
<dbReference type="InterPro" id="IPR039448">
    <property type="entry name" value="Beta_helix"/>
</dbReference>
<dbReference type="Proteomes" id="UP000050326">
    <property type="component" value="Unassembled WGS sequence"/>
</dbReference>
<evidence type="ECO:0000256" key="1">
    <source>
        <dbReference type="SAM" id="Phobius"/>
    </source>
</evidence>
<dbReference type="Pfam" id="PF13229">
    <property type="entry name" value="Beta_helix"/>
    <property type="match status" value="1"/>
</dbReference>
<comment type="caution">
    <text evidence="3">The sequence shown here is derived from an EMBL/GenBank/DDBJ whole genome shotgun (WGS) entry which is preliminary data.</text>
</comment>
<reference evidence="3 4" key="1">
    <citation type="submission" date="2015-09" db="EMBL/GenBank/DDBJ databases">
        <title>Genome sequence of Oxobacter pfennigii DSM 3222.</title>
        <authorList>
            <person name="Poehlein A."/>
            <person name="Bengelsdorf F.R."/>
            <person name="Schiel-Bengelsdorf B."/>
            <person name="Duerre P."/>
            <person name="Daniel R."/>
        </authorList>
    </citation>
    <scope>NUCLEOTIDE SEQUENCE [LARGE SCALE GENOMIC DNA]</scope>
    <source>
        <strain evidence="3 4">DSM 3222</strain>
    </source>
</reference>
<evidence type="ECO:0000313" key="3">
    <source>
        <dbReference type="EMBL" id="KPU44679.1"/>
    </source>
</evidence>
<sequence length="591" mass="63721">MRNKAFNLLVAQYIMAVLVLAFGYYSYAWFSNSDIITNGDFTSGTLEIQGPGGEAKAELFNINITGPGWEETSEININNTGTLDFDYRMYIDLSNIEGNLLYDGNYPLILKLMRGETLMTEAPLNQLGFVDMGSVAAGESENLSFEFHLPLEADSQYQGASANLTFVFEARQRTPGATYPGAKVIYANYRGIQTAINSAADGDIIIVDKAGVYDESIVIDKPLTLLGIQKDVPGFGHGRVVGGSPINEVTITSKGGEPAITLIGRGTSDVTIKGFTIGKAGSKLPSIGIKAEGDISNVLIENNIFYGTSGEGIKFNDINRDNVIIRGNMFCDWSSQNITTISLIGGESNNLTVDRNLIRKTDGNSLPIGSRSIAVSGAINSSITNNIIERVNRTGIQLNNGGENIICSNNTITKSGTAAVHVVTGGTSSMKDITISSNEITDSNRYGILIEKSASLSGNTIENLKIKDNIIKVDTNPMEATTNAAGIWIELDPTVSANHGNININKNTIDFYKGKVISSNNMAGIMLMGKINRVDILNNNLTGNQKVNTGIYIKRSFSGYDIPVDAVINCPQDQNTIKGFNKHNILDERLN</sequence>
<dbReference type="OrthoDB" id="1952422at2"/>
<accession>A0A0P8WQ36</accession>
<protein>
    <recommendedName>
        <fullName evidence="2">Right handed beta helix domain-containing protein</fullName>
    </recommendedName>
</protein>
<evidence type="ECO:0000313" key="4">
    <source>
        <dbReference type="Proteomes" id="UP000050326"/>
    </source>
</evidence>
<gene>
    <name evidence="3" type="ORF">OXPF_17650</name>
</gene>
<dbReference type="InterPro" id="IPR006626">
    <property type="entry name" value="PbH1"/>
</dbReference>
<dbReference type="Gene3D" id="2.160.20.10">
    <property type="entry name" value="Single-stranded right-handed beta-helix, Pectin lyase-like"/>
    <property type="match status" value="2"/>
</dbReference>
<dbReference type="SUPFAM" id="SSF51126">
    <property type="entry name" value="Pectin lyase-like"/>
    <property type="match status" value="1"/>
</dbReference>
<feature type="domain" description="Right handed beta helix" evidence="2">
    <location>
        <begin position="265"/>
        <end position="427"/>
    </location>
</feature>